<dbReference type="PROSITE" id="PS51164">
    <property type="entry name" value="CBM1_2"/>
    <property type="match status" value="1"/>
</dbReference>
<dbReference type="Proteomes" id="UP000541558">
    <property type="component" value="Unassembled WGS sequence"/>
</dbReference>
<protein>
    <recommendedName>
        <fullName evidence="4">CBM1 domain-containing protein</fullName>
    </recommendedName>
</protein>
<dbReference type="SMART" id="SM00236">
    <property type="entry name" value="fCBD"/>
    <property type="match status" value="1"/>
</dbReference>
<feature type="domain" description="CBM1" evidence="4">
    <location>
        <begin position="57"/>
        <end position="94"/>
    </location>
</feature>
<evidence type="ECO:0000313" key="6">
    <source>
        <dbReference type="Proteomes" id="UP000541558"/>
    </source>
</evidence>
<dbReference type="GO" id="GO:0030248">
    <property type="term" value="F:cellulose binding"/>
    <property type="evidence" value="ECO:0007669"/>
    <property type="project" value="InterPro"/>
</dbReference>
<feature type="compositionally biased region" description="Low complexity" evidence="2">
    <location>
        <begin position="27"/>
        <end position="59"/>
    </location>
</feature>
<feature type="signal peptide" evidence="3">
    <location>
        <begin position="1"/>
        <end position="19"/>
    </location>
</feature>
<gene>
    <name evidence="5" type="ORF">D9611_012647</name>
</gene>
<evidence type="ECO:0000313" key="5">
    <source>
        <dbReference type="EMBL" id="KAF5311351.1"/>
    </source>
</evidence>
<keyword evidence="6" id="KW-1185">Reference proteome</keyword>
<dbReference type="AlphaFoldDB" id="A0A8H5ET26"/>
<reference evidence="5 6" key="1">
    <citation type="journal article" date="2020" name="ISME J.">
        <title>Uncovering the hidden diversity of litter-decomposition mechanisms in mushroom-forming fungi.</title>
        <authorList>
            <person name="Floudas D."/>
            <person name="Bentzer J."/>
            <person name="Ahren D."/>
            <person name="Johansson T."/>
            <person name="Persson P."/>
            <person name="Tunlid A."/>
        </authorList>
    </citation>
    <scope>NUCLEOTIDE SEQUENCE [LARGE SCALE GENOMIC DNA]</scope>
    <source>
        <strain evidence="5 6">CBS 175.51</strain>
    </source>
</reference>
<dbReference type="EMBL" id="JAACJK010000227">
    <property type="protein sequence ID" value="KAF5311351.1"/>
    <property type="molecule type" value="Genomic_DNA"/>
</dbReference>
<feature type="region of interest" description="Disordered" evidence="2">
    <location>
        <begin position="25"/>
        <end position="60"/>
    </location>
</feature>
<proteinExistence type="predicted"/>
<evidence type="ECO:0000259" key="4">
    <source>
        <dbReference type="PROSITE" id="PS51164"/>
    </source>
</evidence>
<dbReference type="GO" id="GO:0005576">
    <property type="term" value="C:extracellular region"/>
    <property type="evidence" value="ECO:0007669"/>
    <property type="project" value="InterPro"/>
</dbReference>
<dbReference type="GO" id="GO:0005975">
    <property type="term" value="P:carbohydrate metabolic process"/>
    <property type="evidence" value="ECO:0007669"/>
    <property type="project" value="InterPro"/>
</dbReference>
<evidence type="ECO:0000256" key="1">
    <source>
        <dbReference type="ARBA" id="ARBA00022729"/>
    </source>
</evidence>
<evidence type="ECO:0000256" key="3">
    <source>
        <dbReference type="SAM" id="SignalP"/>
    </source>
</evidence>
<sequence length="110" mass="11651">MHLSVSTIFLLTLASFGAALPGHVPRPTTKSTTKVTSTITATSTTTVETPTPTETVIPAPSTPQCGGKNWTGSTTCSKTDYVCFEFNESYSECIHNSQVPKWTVGKPASP</sequence>
<accession>A0A8H5ET26</accession>
<feature type="chain" id="PRO_5034849415" description="CBM1 domain-containing protein" evidence="3">
    <location>
        <begin position="20"/>
        <end position="110"/>
    </location>
</feature>
<dbReference type="InterPro" id="IPR035971">
    <property type="entry name" value="CBD_sf"/>
</dbReference>
<dbReference type="OrthoDB" id="3001222at2759"/>
<dbReference type="SUPFAM" id="SSF57180">
    <property type="entry name" value="Cellulose-binding domain"/>
    <property type="match status" value="1"/>
</dbReference>
<keyword evidence="1 3" id="KW-0732">Signal</keyword>
<evidence type="ECO:0000256" key="2">
    <source>
        <dbReference type="SAM" id="MobiDB-lite"/>
    </source>
</evidence>
<name>A0A8H5ET26_9AGAR</name>
<dbReference type="Pfam" id="PF00734">
    <property type="entry name" value="CBM_1"/>
    <property type="match status" value="1"/>
</dbReference>
<dbReference type="InterPro" id="IPR000254">
    <property type="entry name" value="CBD"/>
</dbReference>
<comment type="caution">
    <text evidence="5">The sequence shown here is derived from an EMBL/GenBank/DDBJ whole genome shotgun (WGS) entry which is preliminary data.</text>
</comment>
<organism evidence="5 6">
    <name type="scientific">Ephemerocybe angulata</name>
    <dbReference type="NCBI Taxonomy" id="980116"/>
    <lineage>
        <taxon>Eukaryota</taxon>
        <taxon>Fungi</taxon>
        <taxon>Dikarya</taxon>
        <taxon>Basidiomycota</taxon>
        <taxon>Agaricomycotina</taxon>
        <taxon>Agaricomycetes</taxon>
        <taxon>Agaricomycetidae</taxon>
        <taxon>Agaricales</taxon>
        <taxon>Agaricineae</taxon>
        <taxon>Psathyrellaceae</taxon>
        <taxon>Ephemerocybe</taxon>
    </lineage>
</organism>